<dbReference type="InterPro" id="IPR011989">
    <property type="entry name" value="ARM-like"/>
</dbReference>
<evidence type="ECO:0000313" key="3">
    <source>
        <dbReference type="EMBL" id="RWR73288.1"/>
    </source>
</evidence>
<dbReference type="InterPro" id="IPR058678">
    <property type="entry name" value="ARM_PUB"/>
</dbReference>
<evidence type="ECO:0000313" key="4">
    <source>
        <dbReference type="Proteomes" id="UP000283530"/>
    </source>
</evidence>
<dbReference type="Proteomes" id="UP000283530">
    <property type="component" value="Unassembled WGS sequence"/>
</dbReference>
<organism evidence="3 4">
    <name type="scientific">Cinnamomum micranthum f. kanehirae</name>
    <dbReference type="NCBI Taxonomy" id="337451"/>
    <lineage>
        <taxon>Eukaryota</taxon>
        <taxon>Viridiplantae</taxon>
        <taxon>Streptophyta</taxon>
        <taxon>Embryophyta</taxon>
        <taxon>Tracheophyta</taxon>
        <taxon>Spermatophyta</taxon>
        <taxon>Magnoliopsida</taxon>
        <taxon>Magnoliidae</taxon>
        <taxon>Laurales</taxon>
        <taxon>Lauraceae</taxon>
        <taxon>Cinnamomum</taxon>
    </lineage>
</organism>
<accession>A0A3S3MR27</accession>
<dbReference type="EMBL" id="QPKB01000001">
    <property type="protein sequence ID" value="RWR73288.1"/>
    <property type="molecule type" value="Genomic_DNA"/>
</dbReference>
<name>A0A3S3MR27_9MAGN</name>
<evidence type="ECO:0000256" key="1">
    <source>
        <dbReference type="ARBA" id="ARBA00022786"/>
    </source>
</evidence>
<dbReference type="Pfam" id="PF25598">
    <property type="entry name" value="ARM_PUB"/>
    <property type="match status" value="1"/>
</dbReference>
<dbReference type="PANTHER" id="PTHR23315">
    <property type="entry name" value="U BOX DOMAIN-CONTAINING"/>
    <property type="match status" value="1"/>
</dbReference>
<proteinExistence type="predicted"/>
<gene>
    <name evidence="3" type="ORF">CKAN_00155400</name>
</gene>
<sequence length="305" mass="33213">MSIQVLEAITECLAQVQSESHEIQHKALRTLSYLTKVSPQNRNLLAQIDDAIPILLFLSKSSTTQGISLSVLFNLSLNPNLKQILAKMDTIQHLNSLILTPSSPESGMFAASLICSLAMLDKNKARFGVAGTVQVLVKVLSGAVQFSAAHHLLSSLAELLQFHGNCTLAVWAGAVPVLFQVVESTDGEDLAGSSLASLGLLARFKEGIEEIRARDGVVGLLVDVLKRRCMLSREGSAELLLRLFEESEEHVREAVGLSEFSSLVADLSVRGSAKAREKASMLMRKMMEANLDCYMEGNPMALQWY</sequence>
<dbReference type="Gene3D" id="1.25.10.10">
    <property type="entry name" value="Leucine-rich Repeat Variant"/>
    <property type="match status" value="1"/>
</dbReference>
<dbReference type="OrthoDB" id="7537227at2759"/>
<reference evidence="3 4" key="1">
    <citation type="journal article" date="2019" name="Nat. Plants">
        <title>Stout camphor tree genome fills gaps in understanding of flowering plant genome evolution.</title>
        <authorList>
            <person name="Chaw S.M."/>
            <person name="Liu Y.C."/>
            <person name="Wu Y.W."/>
            <person name="Wang H.Y."/>
            <person name="Lin C.I."/>
            <person name="Wu C.S."/>
            <person name="Ke H.M."/>
            <person name="Chang L.Y."/>
            <person name="Hsu C.Y."/>
            <person name="Yang H.T."/>
            <person name="Sudianto E."/>
            <person name="Hsu M.H."/>
            <person name="Wu K.P."/>
            <person name="Wang L.N."/>
            <person name="Leebens-Mack J.H."/>
            <person name="Tsai I.J."/>
        </authorList>
    </citation>
    <scope>NUCLEOTIDE SEQUENCE [LARGE SCALE GENOMIC DNA]</scope>
    <source>
        <strain evidence="4">cv. Chaw 1501</strain>
        <tissue evidence="3">Young leaves</tissue>
    </source>
</reference>
<dbReference type="PANTHER" id="PTHR23315:SF254">
    <property type="entry name" value="KINESIN-ASSOCIATED PROTEIN"/>
    <property type="match status" value="1"/>
</dbReference>
<keyword evidence="1" id="KW-0833">Ubl conjugation pathway</keyword>
<feature type="domain" description="U-box" evidence="2">
    <location>
        <begin position="10"/>
        <end position="290"/>
    </location>
</feature>
<keyword evidence="4" id="KW-1185">Reference proteome</keyword>
<protein>
    <submittedName>
        <fullName evidence="3">Vacuolar protein 8-like protein</fullName>
    </submittedName>
</protein>
<comment type="caution">
    <text evidence="3">The sequence shown here is derived from an EMBL/GenBank/DDBJ whole genome shotgun (WGS) entry which is preliminary data.</text>
</comment>
<dbReference type="SUPFAM" id="SSF48371">
    <property type="entry name" value="ARM repeat"/>
    <property type="match status" value="1"/>
</dbReference>
<dbReference type="AlphaFoldDB" id="A0A3S3MR27"/>
<evidence type="ECO:0000259" key="2">
    <source>
        <dbReference type="Pfam" id="PF25598"/>
    </source>
</evidence>
<dbReference type="InterPro" id="IPR016024">
    <property type="entry name" value="ARM-type_fold"/>
</dbReference>